<evidence type="ECO:0000256" key="6">
    <source>
        <dbReference type="ARBA" id="ARBA00023186"/>
    </source>
</evidence>
<feature type="domain" description="DNA mismatch repair protein HSM3 C-terminal" evidence="9">
    <location>
        <begin position="326"/>
        <end position="497"/>
    </location>
</feature>
<evidence type="ECO:0000313" key="11">
    <source>
        <dbReference type="EMBL" id="SMN19263.1"/>
    </source>
</evidence>
<dbReference type="EMBL" id="FXLY01000003">
    <property type="protein sequence ID" value="SMN19263.1"/>
    <property type="molecule type" value="Genomic_DNA"/>
</dbReference>
<keyword evidence="5" id="KW-0227">DNA damage</keyword>
<keyword evidence="11" id="KW-0647">Proteasome</keyword>
<dbReference type="GO" id="GO:0006281">
    <property type="term" value="P:DNA repair"/>
    <property type="evidence" value="ECO:0007669"/>
    <property type="project" value="UniProtKB-KW"/>
</dbReference>
<gene>
    <name evidence="11" type="ORF">KASA_0P04477G</name>
</gene>
<dbReference type="OrthoDB" id="4074002at2759"/>
<reference evidence="11 12" key="1">
    <citation type="submission" date="2017-04" db="EMBL/GenBank/DDBJ databases">
        <authorList>
            <person name="Afonso C.L."/>
            <person name="Miller P.J."/>
            <person name="Scott M.A."/>
            <person name="Spackman E."/>
            <person name="Goraichik I."/>
            <person name="Dimitrov K.M."/>
            <person name="Suarez D.L."/>
            <person name="Swayne D.E."/>
        </authorList>
    </citation>
    <scope>NUCLEOTIDE SEQUENCE [LARGE SCALE GENOMIC DNA]</scope>
</reference>
<dbReference type="CDD" id="cd12794">
    <property type="entry name" value="Hsm3_like"/>
    <property type="match status" value="1"/>
</dbReference>
<comment type="subcellular location">
    <subcellularLocation>
        <location evidence="1">Cytoplasm</location>
    </subcellularLocation>
</comment>
<dbReference type="InterPro" id="IPR040752">
    <property type="entry name" value="HSM3_C"/>
</dbReference>
<name>A0A1X7R0N3_9SACH</name>
<evidence type="ECO:0000256" key="8">
    <source>
        <dbReference type="ARBA" id="ARBA00024671"/>
    </source>
</evidence>
<dbReference type="GO" id="GO:0005737">
    <property type="term" value="C:cytoplasm"/>
    <property type="evidence" value="ECO:0007669"/>
    <property type="project" value="UniProtKB-SubCell"/>
</dbReference>
<keyword evidence="7" id="KW-0234">DNA repair</keyword>
<evidence type="ECO:0000256" key="7">
    <source>
        <dbReference type="ARBA" id="ARBA00023204"/>
    </source>
</evidence>
<dbReference type="AlphaFoldDB" id="A0A1X7R0N3"/>
<keyword evidence="12" id="KW-1185">Reference proteome</keyword>
<evidence type="ECO:0000256" key="5">
    <source>
        <dbReference type="ARBA" id="ARBA00022763"/>
    </source>
</evidence>
<feature type="domain" description="DNA mismatch repair protein HSM3 N-terminal" evidence="10">
    <location>
        <begin position="15"/>
        <end position="253"/>
    </location>
</feature>
<dbReference type="Pfam" id="PF18794">
    <property type="entry name" value="HSM3_C"/>
    <property type="match status" value="1"/>
</dbReference>
<keyword evidence="6" id="KW-0143">Chaperone</keyword>
<dbReference type="STRING" id="1789683.A0A1X7R0N3"/>
<proteinExistence type="inferred from homology"/>
<evidence type="ECO:0000313" key="12">
    <source>
        <dbReference type="Proteomes" id="UP000196158"/>
    </source>
</evidence>
<evidence type="ECO:0000256" key="3">
    <source>
        <dbReference type="ARBA" id="ARBA00019167"/>
    </source>
</evidence>
<evidence type="ECO:0000259" key="9">
    <source>
        <dbReference type="Pfam" id="PF18794"/>
    </source>
</evidence>
<organism evidence="11 12">
    <name type="scientific">Maudiozyma saulgeensis</name>
    <dbReference type="NCBI Taxonomy" id="1789683"/>
    <lineage>
        <taxon>Eukaryota</taxon>
        <taxon>Fungi</taxon>
        <taxon>Dikarya</taxon>
        <taxon>Ascomycota</taxon>
        <taxon>Saccharomycotina</taxon>
        <taxon>Saccharomycetes</taxon>
        <taxon>Saccharomycetales</taxon>
        <taxon>Saccharomycetaceae</taxon>
        <taxon>Maudiozyma</taxon>
    </lineage>
</organism>
<evidence type="ECO:0000259" key="10">
    <source>
        <dbReference type="Pfam" id="PF18795"/>
    </source>
</evidence>
<comment type="function">
    <text evidence="8">Involved in DNA mismatch repair in slow-growing cells. Acts as a chaperone during the assembly of the 26S proteasome, specifically of the base subcomplex of the 19S regulatory complex (RC).</text>
</comment>
<dbReference type="Gene3D" id="1.25.40.580">
    <property type="match status" value="1"/>
</dbReference>
<dbReference type="Pfam" id="PF18795">
    <property type="entry name" value="HSM3_N"/>
    <property type="match status" value="1"/>
</dbReference>
<accession>A0A1X7R0N3</accession>
<comment type="similarity">
    <text evidence="2">Belongs to the proteasome subunit S5B/HSM3 family.</text>
</comment>
<sequence length="501" mass="58634">MSNEPIEIPYLSSQLNELNDSILGIHDEDTDFNYINKLIERCVINSSTLTTLQEIPTTFFLTLKNFLQENTYFKNFNYEEILLLLDNLVRICPFEEITKVYTLEDLEQALLSDISHLIRIACKIIRNSEPLDYYINVTPNNTIFRHLLEIYFNKDTELAVVNEIENILLILTKNVSVRNYILQENLPLLLDIKQSSETLINTRLYELLTIEVNYFDPQREFNGNLFIFSEAEIFRLLNTDSFAFINFLQYVTSAFKQINFSYMETSFPSSSTSSYDNGNFLLQQFESVIPIIGAIYKDNISDVVLVAKSYFFKFFREVSYLPNLSYFRNLDTNYISIDYDNSDLIDYLSFTNPEYLYQHCNELILDYVKVLASQLSIWRNIITHENLFSLLKSKLTSNAILNLPYLEQMVLLDKLSQFEHSTKYLILSLPGVMTNLINDGNVNNIVNPETIEMRATVIRNLLRFEENILNVWYIPLTSELFKINHPGQYDEAKTKIEEVFL</sequence>
<evidence type="ECO:0000256" key="1">
    <source>
        <dbReference type="ARBA" id="ARBA00004496"/>
    </source>
</evidence>
<dbReference type="InterPro" id="IPR041335">
    <property type="entry name" value="HSM3_N"/>
</dbReference>
<dbReference type="GO" id="GO:0000502">
    <property type="term" value="C:proteasome complex"/>
    <property type="evidence" value="ECO:0007669"/>
    <property type="project" value="UniProtKB-KW"/>
</dbReference>
<dbReference type="Proteomes" id="UP000196158">
    <property type="component" value="Unassembled WGS sequence"/>
</dbReference>
<keyword evidence="4" id="KW-0963">Cytoplasm</keyword>
<dbReference type="Gene3D" id="1.25.10.50">
    <property type="match status" value="1"/>
</dbReference>
<evidence type="ECO:0000256" key="4">
    <source>
        <dbReference type="ARBA" id="ARBA00022490"/>
    </source>
</evidence>
<protein>
    <recommendedName>
        <fullName evidence="3">DNA mismatch repair protein HSM3</fullName>
    </recommendedName>
</protein>
<evidence type="ECO:0000256" key="2">
    <source>
        <dbReference type="ARBA" id="ARBA00006823"/>
    </source>
</evidence>